<sequence>ERLDRPDADGDLRAARCRELRPAPAHPGDPVVRQVHADGAGERRAHPGLLAVDGPQERPGPLEGPVRRRGGLLVRAEHARPGHDRARLQEVPALPDRAVLLRAAQQPVGHLPAHPAADRLPRGLGLRPRRPGVDRLQRHRHREVRSARLPEARDHPAGRADVDVPADHPAGVPLQHPGPPADAVAPALRQHVRRPPAGAGVRAGRGVPAAAQRAGHQQGRRRVLAGLQHGDLRVGDLRADPAGLHLHRPHRPVHLVGDRRGAL</sequence>
<proteinExistence type="predicted"/>
<feature type="compositionally biased region" description="Basic and acidic residues" evidence="1">
    <location>
        <begin position="144"/>
        <end position="161"/>
    </location>
</feature>
<feature type="non-terminal residue" evidence="2">
    <location>
        <position position="1"/>
    </location>
</feature>
<name>A0A6J4KKY3_9ACTN</name>
<feature type="region of interest" description="Disordered" evidence="1">
    <location>
        <begin position="196"/>
        <end position="220"/>
    </location>
</feature>
<feature type="region of interest" description="Disordered" evidence="1">
    <location>
        <begin position="20"/>
        <end position="68"/>
    </location>
</feature>
<evidence type="ECO:0000256" key="1">
    <source>
        <dbReference type="SAM" id="MobiDB-lite"/>
    </source>
</evidence>
<organism evidence="2">
    <name type="scientific">uncultured Friedmanniella sp</name>
    <dbReference type="NCBI Taxonomy" id="335381"/>
    <lineage>
        <taxon>Bacteria</taxon>
        <taxon>Bacillati</taxon>
        <taxon>Actinomycetota</taxon>
        <taxon>Actinomycetes</taxon>
        <taxon>Propionibacteriales</taxon>
        <taxon>Nocardioidaceae</taxon>
        <taxon>Friedmanniella</taxon>
        <taxon>environmental samples</taxon>
    </lineage>
</organism>
<reference evidence="2" key="1">
    <citation type="submission" date="2020-02" db="EMBL/GenBank/DDBJ databases">
        <authorList>
            <person name="Meier V. D."/>
        </authorList>
    </citation>
    <scope>NUCLEOTIDE SEQUENCE</scope>
    <source>
        <strain evidence="2">AVDCRST_MAG48</strain>
    </source>
</reference>
<accession>A0A6J4KKY3</accession>
<dbReference type="EC" id="3.6.3.14" evidence="2"/>
<feature type="non-terminal residue" evidence="2">
    <location>
        <position position="263"/>
    </location>
</feature>
<feature type="compositionally biased region" description="Basic and acidic residues" evidence="1">
    <location>
        <begin position="35"/>
        <end position="45"/>
    </location>
</feature>
<feature type="region of interest" description="Disordered" evidence="1">
    <location>
        <begin position="109"/>
        <end position="161"/>
    </location>
</feature>
<evidence type="ECO:0000313" key="2">
    <source>
        <dbReference type="EMBL" id="CAA9308549.1"/>
    </source>
</evidence>
<feature type="compositionally biased region" description="Low complexity" evidence="1">
    <location>
        <begin position="196"/>
        <end position="217"/>
    </location>
</feature>
<dbReference type="GO" id="GO:0016787">
    <property type="term" value="F:hydrolase activity"/>
    <property type="evidence" value="ECO:0007669"/>
    <property type="project" value="UniProtKB-KW"/>
</dbReference>
<protein>
    <submittedName>
        <fullName evidence="2">ATP synthase F0 sector subunit a</fullName>
        <ecNumber evidence="2">3.6.3.14</ecNumber>
    </submittedName>
</protein>
<keyword evidence="2" id="KW-0378">Hydrolase</keyword>
<gene>
    <name evidence="2" type="ORF">AVDCRST_MAG48-1870</name>
</gene>
<dbReference type="EMBL" id="CADCTS010000274">
    <property type="protein sequence ID" value="CAA9308549.1"/>
    <property type="molecule type" value="Genomic_DNA"/>
</dbReference>
<dbReference type="AlphaFoldDB" id="A0A6J4KKY3"/>